<dbReference type="Gene3D" id="1.10.10.60">
    <property type="entry name" value="Homeodomain-like"/>
    <property type="match status" value="2"/>
</dbReference>
<comment type="function">
    <text evidence="5">Regulatory protein of the TOL plasmid xyl operons. XylS activates the xylXYZLTEGFJQKIH operon required for the degradation of toluene, m-xylene and p-xylene.</text>
</comment>
<gene>
    <name evidence="8" type="primary">rhaR_4</name>
    <name evidence="8" type="ORF">PS712_05269</name>
</gene>
<evidence type="ECO:0000256" key="3">
    <source>
        <dbReference type="ARBA" id="ARBA00023125"/>
    </source>
</evidence>
<dbReference type="InterPro" id="IPR018060">
    <property type="entry name" value="HTH_AraC"/>
</dbReference>
<evidence type="ECO:0000313" key="9">
    <source>
        <dbReference type="Proteomes" id="UP000326018"/>
    </source>
</evidence>
<comment type="subcellular location">
    <subcellularLocation>
        <location evidence="1">Cytoplasm</location>
    </subcellularLocation>
</comment>
<dbReference type="OrthoDB" id="110167at2"/>
<dbReference type="AlphaFoldDB" id="A0A5E7F4E6"/>
<dbReference type="SMART" id="SM00342">
    <property type="entry name" value="HTH_ARAC"/>
    <property type="match status" value="1"/>
</dbReference>
<sequence length="188" mass="20868">MAHFQQNAARATVTQALKKNAGGLSLQRERLVKQLILERLGETLEVTELADACALSRSHFSRAFKCSTGFSPQEWIRQQRIARAKLLIQHTDLSLTQISLECGFCDQAHFCHMFTRSEGINPFAWRCRVMRDTKNPCGSEPARDGAGTFDINVACQSVIASRLAPTRDRALPQPNGTNRSNASATPRP</sequence>
<dbReference type="InterPro" id="IPR009057">
    <property type="entry name" value="Homeodomain-like_sf"/>
</dbReference>
<name>A0A5E7F4E6_PSEFL</name>
<keyword evidence="3" id="KW-0238">DNA-binding</keyword>
<evidence type="ECO:0000256" key="4">
    <source>
        <dbReference type="ARBA" id="ARBA00023163"/>
    </source>
</evidence>
<dbReference type="PANTHER" id="PTHR46796">
    <property type="entry name" value="HTH-TYPE TRANSCRIPTIONAL ACTIVATOR RHAS-RELATED"/>
    <property type="match status" value="1"/>
</dbReference>
<feature type="domain" description="HTH araC/xylS-type" evidence="7">
    <location>
        <begin position="30"/>
        <end position="128"/>
    </location>
</feature>
<evidence type="ECO:0000313" key="8">
    <source>
        <dbReference type="EMBL" id="VVO34261.1"/>
    </source>
</evidence>
<dbReference type="GO" id="GO:0005737">
    <property type="term" value="C:cytoplasm"/>
    <property type="evidence" value="ECO:0007669"/>
    <property type="project" value="UniProtKB-SubCell"/>
</dbReference>
<feature type="compositionally biased region" description="Polar residues" evidence="6">
    <location>
        <begin position="174"/>
        <end position="188"/>
    </location>
</feature>
<dbReference type="EMBL" id="CABVIB010000039">
    <property type="protein sequence ID" value="VVO34261.1"/>
    <property type="molecule type" value="Genomic_DNA"/>
</dbReference>
<evidence type="ECO:0000256" key="6">
    <source>
        <dbReference type="SAM" id="MobiDB-lite"/>
    </source>
</evidence>
<dbReference type="GO" id="GO:0009893">
    <property type="term" value="P:positive regulation of metabolic process"/>
    <property type="evidence" value="ECO:0007669"/>
    <property type="project" value="UniProtKB-ARBA"/>
</dbReference>
<accession>A0A5E7F4E6</accession>
<feature type="region of interest" description="Disordered" evidence="6">
    <location>
        <begin position="166"/>
        <end position="188"/>
    </location>
</feature>
<dbReference type="PROSITE" id="PS00041">
    <property type="entry name" value="HTH_ARAC_FAMILY_1"/>
    <property type="match status" value="1"/>
</dbReference>
<organism evidence="8 9">
    <name type="scientific">Pseudomonas fluorescens</name>
    <dbReference type="NCBI Taxonomy" id="294"/>
    <lineage>
        <taxon>Bacteria</taxon>
        <taxon>Pseudomonadati</taxon>
        <taxon>Pseudomonadota</taxon>
        <taxon>Gammaproteobacteria</taxon>
        <taxon>Pseudomonadales</taxon>
        <taxon>Pseudomonadaceae</taxon>
        <taxon>Pseudomonas</taxon>
    </lineage>
</organism>
<evidence type="ECO:0000256" key="2">
    <source>
        <dbReference type="ARBA" id="ARBA00023015"/>
    </source>
</evidence>
<dbReference type="Pfam" id="PF12833">
    <property type="entry name" value="HTH_18"/>
    <property type="match status" value="1"/>
</dbReference>
<dbReference type="PANTHER" id="PTHR46796:SF14">
    <property type="entry name" value="TRANSCRIPTIONAL REGULATORY PROTEIN"/>
    <property type="match status" value="1"/>
</dbReference>
<keyword evidence="2" id="KW-0805">Transcription regulation</keyword>
<dbReference type="GO" id="GO:0003700">
    <property type="term" value="F:DNA-binding transcription factor activity"/>
    <property type="evidence" value="ECO:0007669"/>
    <property type="project" value="InterPro"/>
</dbReference>
<evidence type="ECO:0000256" key="5">
    <source>
        <dbReference type="ARBA" id="ARBA00037345"/>
    </source>
</evidence>
<dbReference type="InterPro" id="IPR018062">
    <property type="entry name" value="HTH_AraC-typ_CS"/>
</dbReference>
<evidence type="ECO:0000256" key="1">
    <source>
        <dbReference type="ARBA" id="ARBA00004496"/>
    </source>
</evidence>
<dbReference type="InterPro" id="IPR050204">
    <property type="entry name" value="AraC_XylS_family_regulators"/>
</dbReference>
<dbReference type="GO" id="GO:0043565">
    <property type="term" value="F:sequence-specific DNA binding"/>
    <property type="evidence" value="ECO:0007669"/>
    <property type="project" value="InterPro"/>
</dbReference>
<keyword evidence="4" id="KW-0804">Transcription</keyword>
<proteinExistence type="predicted"/>
<protein>
    <submittedName>
        <fullName evidence="8">HTH-type transcriptional activator RhaR</fullName>
    </submittedName>
</protein>
<evidence type="ECO:0000259" key="7">
    <source>
        <dbReference type="PROSITE" id="PS01124"/>
    </source>
</evidence>
<dbReference type="Proteomes" id="UP000326018">
    <property type="component" value="Unassembled WGS sequence"/>
</dbReference>
<reference evidence="8 9" key="1">
    <citation type="submission" date="2019-09" db="EMBL/GenBank/DDBJ databases">
        <authorList>
            <person name="Chandra G."/>
            <person name="Truman W A."/>
        </authorList>
    </citation>
    <scope>NUCLEOTIDE SEQUENCE [LARGE SCALE GENOMIC DNA]</scope>
    <source>
        <strain evidence="8">PS712</strain>
    </source>
</reference>
<dbReference type="SUPFAM" id="SSF46689">
    <property type="entry name" value="Homeodomain-like"/>
    <property type="match status" value="2"/>
</dbReference>
<dbReference type="PROSITE" id="PS01124">
    <property type="entry name" value="HTH_ARAC_FAMILY_2"/>
    <property type="match status" value="1"/>
</dbReference>